<protein>
    <submittedName>
        <fullName evidence="1">Uncharacterized protein</fullName>
    </submittedName>
</protein>
<accession>A0A1Z2KY06</accession>
<gene>
    <name evidence="1" type="ORF">SMD11_1267</name>
</gene>
<reference evidence="1 2" key="1">
    <citation type="submission" date="2017-06" db="EMBL/GenBank/DDBJ databases">
        <title>Streptomyces albireticuli Genome sequencing and assembly.</title>
        <authorList>
            <person name="Wang Y."/>
            <person name="Du B."/>
            <person name="Ding Y."/>
            <person name="Liu H."/>
            <person name="Hou Q."/>
            <person name="Liu K."/>
            <person name="Yao L."/>
            <person name="Wang C."/>
        </authorList>
    </citation>
    <scope>NUCLEOTIDE SEQUENCE [LARGE SCALE GENOMIC DNA]</scope>
    <source>
        <strain evidence="1 2">MDJK11</strain>
    </source>
</reference>
<dbReference type="KEGG" id="salj:SMD11_1267"/>
<dbReference type="Proteomes" id="UP000195755">
    <property type="component" value="Chromosome"/>
</dbReference>
<organism evidence="1 2">
    <name type="scientific">Streptomyces albireticuli</name>
    <dbReference type="NCBI Taxonomy" id="1940"/>
    <lineage>
        <taxon>Bacteria</taxon>
        <taxon>Bacillati</taxon>
        <taxon>Actinomycetota</taxon>
        <taxon>Actinomycetes</taxon>
        <taxon>Kitasatosporales</taxon>
        <taxon>Streptomycetaceae</taxon>
        <taxon>Streptomyces</taxon>
    </lineage>
</organism>
<evidence type="ECO:0000313" key="2">
    <source>
        <dbReference type="Proteomes" id="UP000195755"/>
    </source>
</evidence>
<sequence length="62" mass="6463">MMARKMIEQVTCDACAAKGVTSTGVAELTIGSVSYDLCQEHTDRFGAYFADLFGATPAAVAA</sequence>
<evidence type="ECO:0000313" key="1">
    <source>
        <dbReference type="EMBL" id="ARZ66928.1"/>
    </source>
</evidence>
<dbReference type="EMBL" id="CP021744">
    <property type="protein sequence ID" value="ARZ66928.1"/>
    <property type="molecule type" value="Genomic_DNA"/>
</dbReference>
<proteinExistence type="predicted"/>
<dbReference type="AlphaFoldDB" id="A0A1Z2KY06"/>
<name>A0A1Z2KY06_9ACTN</name>